<evidence type="ECO:0000256" key="5">
    <source>
        <dbReference type="ARBA" id="ARBA00022776"/>
    </source>
</evidence>
<keyword evidence="11" id="KW-1185">Reference proteome</keyword>
<evidence type="ECO:0000256" key="7">
    <source>
        <dbReference type="ARBA" id="ARBA00023306"/>
    </source>
</evidence>
<dbReference type="GeneID" id="27310097"/>
<feature type="region of interest" description="Disordered" evidence="8">
    <location>
        <begin position="971"/>
        <end position="1067"/>
    </location>
</feature>
<evidence type="ECO:0000256" key="8">
    <source>
        <dbReference type="SAM" id="MobiDB-lite"/>
    </source>
</evidence>
<comment type="subcellular location">
    <subcellularLocation>
        <location evidence="1">Chromosome</location>
    </subcellularLocation>
</comment>
<dbReference type="HOGENOM" id="CLU_004446_0_1_1"/>
<evidence type="ECO:0000313" key="11">
    <source>
        <dbReference type="Proteomes" id="UP000053259"/>
    </source>
</evidence>
<feature type="compositionally biased region" description="Acidic residues" evidence="8">
    <location>
        <begin position="1058"/>
        <end position="1067"/>
    </location>
</feature>
<dbReference type="Gene3D" id="1.25.10.10">
    <property type="entry name" value="Leucine-rich Repeat Variant"/>
    <property type="match status" value="2"/>
</dbReference>
<evidence type="ECO:0000256" key="1">
    <source>
        <dbReference type="ARBA" id="ARBA00004286"/>
    </source>
</evidence>
<feature type="compositionally biased region" description="Acidic residues" evidence="8">
    <location>
        <begin position="1026"/>
        <end position="1037"/>
    </location>
</feature>
<dbReference type="GO" id="GO:0000796">
    <property type="term" value="C:condensin complex"/>
    <property type="evidence" value="ECO:0007669"/>
    <property type="project" value="InterPro"/>
</dbReference>
<feature type="region of interest" description="Disordered" evidence="8">
    <location>
        <begin position="1"/>
        <end position="50"/>
    </location>
</feature>
<sequence length="1067" mass="119354">MPGRTSVRANLRNRASDATVSRKSSTQTLKSRASSARSSALAVQIPDEGPETSLREHIASVFSDAQRGAATQRKSVVTLRKIQEFCCYEVDSSRKHRLDQDYDETEFNDEFGRCVCRVLGIKKSEPVGDRLVKFVGLFLKHASEKDNAIFQSPDMDTTDGIPETPTSRLTTHVLTVALNVITAKDKFVRYRATQLIAHIVNTLDSIDDQLYHLIRHALIKRLRDKESIVRVQAVLGLGRFADDNEDNEDDEDSDEDAASGVLERLLEALQMDPSADVRRALLLNLSFTPTTLPFLMERARDTDAATRRALYARILPALGDFRHLSLVQREKLLRWGLRDRDEHVRKATARLFYERWIEDCAAPRGENDEDAGPRPMSDPNIDALMELLERIDVNNSGLEGGIAHEAMKEFWEGRPDYLNHVNFEDPYFNEMTAESAFIARTLTDYCRKSGDSKLQGMLEDKMPEVTKFAFLLQLHLNKLVEFVNRVALNPEDPESEEDAVQQEFCIEQLLHIALTLDYSDEMGRRKMFQIMREALALFELPEECTKLVIEILRVVCGSEEEFASIVLEAIAEVHDTISDDESSTADESFHSAQSELSGDGTPTKAPKKVSRKGTQDDEDDEEKALREIQVNLKCLFIAQCLLQNVQGSLENSSHLKTMLNNLVVPAVRSEEAPIREAGLKCMGLCCLLSRNLAEENLALFLHCFNRGSEALQDIAIQIISDILVVHPSLLAPSPAQQSMQDEPEAVNPLVKPVLKMYSKGLRSEHKSVQTNACVALSKLMLAGTVTDQDLLKQMVLAYFDPETQINPGLRQALTYFLPVYCHSKRKNAEAMARVAVPVLHTLAERAEDMDEEVEMVGVNLVAAQICDWTDPRKTVTEINGTSKDETGTNGHSVLAEELLEKILSPACSKEERKTYTSMLGKLHIGQSIPLENLQTLFDLVNETFEVRNITETASRNQLTKMQNTLSKLLASAGRDASNTEEENVAIESTELPEDAGQENEGDEEGDETMMTKLTGLPDAEGTRFMDDEDEDEDEDELTPGNVIIKKETAANESLLESLLDDSDDTIS</sequence>
<dbReference type="InterPro" id="IPR025977">
    <property type="entry name" value="Cnd3_C"/>
</dbReference>
<evidence type="ECO:0000259" key="9">
    <source>
        <dbReference type="Pfam" id="PF12719"/>
    </source>
</evidence>
<evidence type="ECO:0000313" key="10">
    <source>
        <dbReference type="EMBL" id="KIW07269.1"/>
    </source>
</evidence>
<evidence type="ECO:0000256" key="4">
    <source>
        <dbReference type="ARBA" id="ARBA00022618"/>
    </source>
</evidence>
<gene>
    <name evidence="10" type="ORF">PV09_02124</name>
</gene>
<dbReference type="OrthoDB" id="27187at2759"/>
<dbReference type="GO" id="GO:0007076">
    <property type="term" value="P:mitotic chromosome condensation"/>
    <property type="evidence" value="ECO:0007669"/>
    <property type="project" value="InterPro"/>
</dbReference>
<keyword evidence="3" id="KW-0158">Chromosome</keyword>
<dbReference type="InterPro" id="IPR011989">
    <property type="entry name" value="ARM-like"/>
</dbReference>
<organism evidence="10 11">
    <name type="scientific">Verruconis gallopava</name>
    <dbReference type="NCBI Taxonomy" id="253628"/>
    <lineage>
        <taxon>Eukaryota</taxon>
        <taxon>Fungi</taxon>
        <taxon>Dikarya</taxon>
        <taxon>Ascomycota</taxon>
        <taxon>Pezizomycotina</taxon>
        <taxon>Dothideomycetes</taxon>
        <taxon>Pleosporomycetidae</taxon>
        <taxon>Venturiales</taxon>
        <taxon>Sympoventuriaceae</taxon>
        <taxon>Verruconis</taxon>
    </lineage>
</organism>
<dbReference type="InParanoid" id="A0A0D2B7P6"/>
<dbReference type="AlphaFoldDB" id="A0A0D2B7P6"/>
<accession>A0A0D2B7P6</accession>
<keyword evidence="7" id="KW-0131">Cell cycle</keyword>
<keyword evidence="4" id="KW-0132">Cell division</keyword>
<comment type="similarity">
    <text evidence="2">Belongs to the CND3 (condensin subunit 3) family.</text>
</comment>
<evidence type="ECO:0000256" key="2">
    <source>
        <dbReference type="ARBA" id="ARBA00006533"/>
    </source>
</evidence>
<dbReference type="GO" id="GO:0000793">
    <property type="term" value="C:condensed chromosome"/>
    <property type="evidence" value="ECO:0007669"/>
    <property type="project" value="TreeGrafter"/>
</dbReference>
<dbReference type="PANTHER" id="PTHR14418">
    <property type="entry name" value="CONDENSIN COMPLEX SUBUNIT 3-RELATED"/>
    <property type="match status" value="1"/>
</dbReference>
<dbReference type="Pfam" id="PF12719">
    <property type="entry name" value="Cnd3"/>
    <property type="match status" value="1"/>
</dbReference>
<keyword evidence="6" id="KW-0226">DNA condensation</keyword>
<feature type="compositionally biased region" description="Polar residues" evidence="8">
    <location>
        <begin position="16"/>
        <end position="30"/>
    </location>
</feature>
<dbReference type="InterPro" id="IPR016024">
    <property type="entry name" value="ARM-type_fold"/>
</dbReference>
<dbReference type="FunCoup" id="A0A0D2B7P6">
    <property type="interactions" value="194"/>
</dbReference>
<dbReference type="Proteomes" id="UP000053259">
    <property type="component" value="Unassembled WGS sequence"/>
</dbReference>
<feature type="domain" description="Nuclear condensin complex subunit 3 C-terminal" evidence="9">
    <location>
        <begin position="633"/>
        <end position="924"/>
    </location>
</feature>
<protein>
    <recommendedName>
        <fullName evidence="9">Nuclear condensin complex subunit 3 C-terminal domain-containing protein</fullName>
    </recommendedName>
</protein>
<proteinExistence type="inferred from homology"/>
<dbReference type="VEuPathDB" id="FungiDB:PV09_02124"/>
<reference evidence="10 11" key="1">
    <citation type="submission" date="2015-01" db="EMBL/GenBank/DDBJ databases">
        <title>The Genome Sequence of Ochroconis gallopava CBS43764.</title>
        <authorList>
            <consortium name="The Broad Institute Genomics Platform"/>
            <person name="Cuomo C."/>
            <person name="de Hoog S."/>
            <person name="Gorbushina A."/>
            <person name="Stielow B."/>
            <person name="Teixiera M."/>
            <person name="Abouelleil A."/>
            <person name="Chapman S.B."/>
            <person name="Priest M."/>
            <person name="Young S.K."/>
            <person name="Wortman J."/>
            <person name="Nusbaum C."/>
            <person name="Birren B."/>
        </authorList>
    </citation>
    <scope>NUCLEOTIDE SEQUENCE [LARGE SCALE GENOMIC DNA]</scope>
    <source>
        <strain evidence="10 11">CBS 43764</strain>
    </source>
</reference>
<feature type="region of interest" description="Disordered" evidence="8">
    <location>
        <begin position="578"/>
        <end position="622"/>
    </location>
</feature>
<keyword evidence="5" id="KW-0498">Mitosis</keyword>
<feature type="compositionally biased region" description="Low complexity" evidence="8">
    <location>
        <begin position="31"/>
        <end position="40"/>
    </location>
</feature>
<dbReference type="InterPro" id="IPR027165">
    <property type="entry name" value="CND3"/>
</dbReference>
<dbReference type="RefSeq" id="XP_016217138.1">
    <property type="nucleotide sequence ID" value="XM_016355122.1"/>
</dbReference>
<evidence type="ECO:0000256" key="3">
    <source>
        <dbReference type="ARBA" id="ARBA00022454"/>
    </source>
</evidence>
<dbReference type="PANTHER" id="PTHR14418:SF5">
    <property type="entry name" value="CONDENSIN COMPLEX SUBUNIT 3"/>
    <property type="match status" value="1"/>
</dbReference>
<dbReference type="SUPFAM" id="SSF48371">
    <property type="entry name" value="ARM repeat"/>
    <property type="match status" value="1"/>
</dbReference>
<dbReference type="STRING" id="253628.A0A0D2B7P6"/>
<feature type="compositionally biased region" description="Acidic residues" evidence="8">
    <location>
        <begin position="978"/>
        <end position="1007"/>
    </location>
</feature>
<dbReference type="GO" id="GO:0051301">
    <property type="term" value="P:cell division"/>
    <property type="evidence" value="ECO:0007669"/>
    <property type="project" value="UniProtKB-KW"/>
</dbReference>
<evidence type="ECO:0000256" key="6">
    <source>
        <dbReference type="ARBA" id="ARBA00023067"/>
    </source>
</evidence>
<dbReference type="EMBL" id="KN847533">
    <property type="protein sequence ID" value="KIW07269.1"/>
    <property type="molecule type" value="Genomic_DNA"/>
</dbReference>
<name>A0A0D2B7P6_9PEZI</name>